<dbReference type="STRING" id="1143323.M787_003525"/>
<evidence type="ECO:0000256" key="5">
    <source>
        <dbReference type="HAMAP-Rule" id="MF_00116"/>
    </source>
</evidence>
<dbReference type="GO" id="GO:0046081">
    <property type="term" value="P:dUTP catabolic process"/>
    <property type="evidence" value="ECO:0007669"/>
    <property type="project" value="InterPro"/>
</dbReference>
<protein>
    <recommendedName>
        <fullName evidence="5">Deoxyuridine 5'-triphosphate nucleotidohydrolase</fullName>
        <shortName evidence="5">dUTPase</shortName>
        <ecNumber evidence="5">3.6.1.23</ecNumber>
    </recommendedName>
    <alternativeName>
        <fullName evidence="5">dUTP pyrophosphatase</fullName>
    </alternativeName>
</protein>
<dbReference type="NCBIfam" id="NF001862">
    <property type="entry name" value="PRK00601.1"/>
    <property type="match status" value="1"/>
</dbReference>
<dbReference type="GO" id="GO:0006226">
    <property type="term" value="P:dUMP biosynthetic process"/>
    <property type="evidence" value="ECO:0007669"/>
    <property type="project" value="UniProtKB-UniRule"/>
</dbReference>
<dbReference type="InterPro" id="IPR033704">
    <property type="entry name" value="dUTPase_trimeric"/>
</dbReference>
<evidence type="ECO:0000256" key="1">
    <source>
        <dbReference type="ARBA" id="ARBA00006581"/>
    </source>
</evidence>
<dbReference type="EMBL" id="CP015840">
    <property type="protein sequence ID" value="ANG66379.1"/>
    <property type="molecule type" value="Genomic_DNA"/>
</dbReference>
<dbReference type="AlphaFoldDB" id="A0A173DZN0"/>
<name>A0A173DZN0_9CHLA</name>
<gene>
    <name evidence="5" type="primary">dut</name>
    <name evidence="7" type="ORF">M787_003525</name>
</gene>
<evidence type="ECO:0000313" key="7">
    <source>
        <dbReference type="EMBL" id="ANG66379.1"/>
    </source>
</evidence>
<proteinExistence type="inferred from homology"/>
<keyword evidence="3 5" id="KW-0546">Nucleotide metabolism</keyword>
<dbReference type="InterPro" id="IPR036157">
    <property type="entry name" value="dUTPase-like_sf"/>
</dbReference>
<feature type="domain" description="dUTPase-like" evidence="6">
    <location>
        <begin position="12"/>
        <end position="145"/>
    </location>
</feature>
<evidence type="ECO:0000256" key="4">
    <source>
        <dbReference type="ARBA" id="ARBA00047686"/>
    </source>
</evidence>
<dbReference type="NCBIfam" id="TIGR00576">
    <property type="entry name" value="dut"/>
    <property type="match status" value="1"/>
</dbReference>
<dbReference type="GO" id="GO:0000287">
    <property type="term" value="F:magnesium ion binding"/>
    <property type="evidence" value="ECO:0007669"/>
    <property type="project" value="UniProtKB-UniRule"/>
</dbReference>
<comment type="cofactor">
    <cofactor evidence="5">
        <name>Mg(2+)</name>
        <dbReference type="ChEBI" id="CHEBI:18420"/>
    </cofactor>
</comment>
<dbReference type="SUPFAM" id="SSF51283">
    <property type="entry name" value="dUTPase-like"/>
    <property type="match status" value="1"/>
</dbReference>
<dbReference type="KEGG" id="cgz:M787_003525"/>
<dbReference type="GO" id="GO:0004170">
    <property type="term" value="F:dUTP diphosphatase activity"/>
    <property type="evidence" value="ECO:0007669"/>
    <property type="project" value="UniProtKB-UniRule"/>
</dbReference>
<dbReference type="OrthoDB" id="9809956at2"/>
<evidence type="ECO:0000256" key="3">
    <source>
        <dbReference type="ARBA" id="ARBA00023080"/>
    </source>
</evidence>
<comment type="function">
    <text evidence="5">This enzyme is involved in nucleotide metabolism: it produces dUMP, the immediate precursor of thymidine nucleotides and it decreases the intracellular concentration of dUTP so that uracil cannot be incorporated into DNA.</text>
</comment>
<sequence>MAIFCELESGVDLPEYATEGASGADLRANIKEPIALLPGQRLLIPTGIKMQIPSGYEVQVRPRSGLALKYGVTVLNSPGTIDSDYRGEVCVVLANMGESTFIIEPKMRIAQAVMAPVVQAKFIAIDTAEELAETARGSRGFGHTGEK</sequence>
<dbReference type="Pfam" id="PF00692">
    <property type="entry name" value="dUTPase"/>
    <property type="match status" value="1"/>
</dbReference>
<keyword evidence="5" id="KW-0479">Metal-binding</keyword>
<dbReference type="InterPro" id="IPR029054">
    <property type="entry name" value="dUTPase-like"/>
</dbReference>
<evidence type="ECO:0000313" key="8">
    <source>
        <dbReference type="Proteomes" id="UP000019147"/>
    </source>
</evidence>
<dbReference type="PANTHER" id="PTHR11241">
    <property type="entry name" value="DEOXYURIDINE 5'-TRIPHOSPHATE NUCLEOTIDOHYDROLASE"/>
    <property type="match status" value="1"/>
</dbReference>
<organism evidence="7 8">
    <name type="scientific">Chlamydia gallinacea 08-1274/3</name>
    <dbReference type="NCBI Taxonomy" id="1143323"/>
    <lineage>
        <taxon>Bacteria</taxon>
        <taxon>Pseudomonadati</taxon>
        <taxon>Chlamydiota</taxon>
        <taxon>Chlamydiia</taxon>
        <taxon>Chlamydiales</taxon>
        <taxon>Chlamydiaceae</taxon>
        <taxon>Chlamydia/Chlamydophila group</taxon>
        <taxon>Chlamydia</taxon>
    </lineage>
</organism>
<dbReference type="GeneID" id="81478375"/>
<dbReference type="UniPathway" id="UPA00610">
    <property type="reaction ID" value="UER00666"/>
</dbReference>
<comment type="similarity">
    <text evidence="1 5">Belongs to the dUTPase family.</text>
</comment>
<comment type="catalytic activity">
    <reaction evidence="4 5">
        <text>dUTP + H2O = dUMP + diphosphate + H(+)</text>
        <dbReference type="Rhea" id="RHEA:10248"/>
        <dbReference type="ChEBI" id="CHEBI:15377"/>
        <dbReference type="ChEBI" id="CHEBI:15378"/>
        <dbReference type="ChEBI" id="CHEBI:33019"/>
        <dbReference type="ChEBI" id="CHEBI:61555"/>
        <dbReference type="ChEBI" id="CHEBI:246422"/>
        <dbReference type="EC" id="3.6.1.23"/>
    </reaction>
</comment>
<keyword evidence="5" id="KW-0460">Magnesium</keyword>
<comment type="caution">
    <text evidence="5">Lacks conserved residue(s) required for the propagation of feature annotation.</text>
</comment>
<dbReference type="InterPro" id="IPR008181">
    <property type="entry name" value="dUTPase"/>
</dbReference>
<dbReference type="EC" id="3.6.1.23" evidence="5"/>
<keyword evidence="2 5" id="KW-0378">Hydrolase</keyword>
<dbReference type="Gene3D" id="2.70.40.10">
    <property type="match status" value="1"/>
</dbReference>
<reference evidence="7 8" key="1">
    <citation type="journal article" date="2014" name="Syst. Appl. Microbiol.">
        <title>Evidence for the existence of two new members of the family Chlamydiaceae and proposal of Chlamydia avium sp. nov. and Chlamydia gallinacea sp. nov.</title>
        <authorList>
            <person name="Sachse K."/>
            <person name="Laroucau K."/>
            <person name="Riege K."/>
            <person name="Wehner S."/>
            <person name="Dilcher M."/>
            <person name="Creasy H.H."/>
            <person name="Weidmann M."/>
            <person name="Myers G."/>
            <person name="Vorimore F."/>
            <person name="Vicari N."/>
            <person name="Magnino S."/>
            <person name="Liebler-Tenorio E."/>
            <person name="Ruettger A."/>
            <person name="Bavoil P.M."/>
            <person name="Hufert F.T."/>
            <person name="Rossello-Mora R."/>
            <person name="Marz M."/>
        </authorList>
    </citation>
    <scope>NUCLEOTIDE SEQUENCE [LARGE SCALE GENOMIC DNA]</scope>
    <source>
        <strain evidence="7 8">08-1274/3</strain>
    </source>
</reference>
<dbReference type="eggNOG" id="COG0756">
    <property type="taxonomic scope" value="Bacteria"/>
</dbReference>
<comment type="pathway">
    <text evidence="5">Pyrimidine metabolism; dUMP biosynthesis; dUMP from dCTP (dUTP route): step 2/2.</text>
</comment>
<feature type="binding site" evidence="5">
    <location>
        <begin position="80"/>
        <end position="82"/>
    </location>
    <ligand>
        <name>substrate</name>
    </ligand>
</feature>
<dbReference type="RefSeq" id="WP_021828196.1">
    <property type="nucleotide sequence ID" value="NZ_CP015840.1"/>
</dbReference>
<feature type="binding site" evidence="5">
    <location>
        <position position="76"/>
    </location>
    <ligand>
        <name>substrate</name>
    </ligand>
</feature>
<dbReference type="CDD" id="cd07557">
    <property type="entry name" value="trimeric_dUTPase"/>
    <property type="match status" value="1"/>
</dbReference>
<dbReference type="HAMAP" id="MF_00116">
    <property type="entry name" value="dUTPase_bact"/>
    <property type="match status" value="1"/>
</dbReference>
<evidence type="ECO:0000256" key="2">
    <source>
        <dbReference type="ARBA" id="ARBA00022801"/>
    </source>
</evidence>
<dbReference type="PANTHER" id="PTHR11241:SF0">
    <property type="entry name" value="DEOXYURIDINE 5'-TRIPHOSPHATE NUCLEOTIDOHYDROLASE"/>
    <property type="match status" value="1"/>
</dbReference>
<evidence type="ECO:0000259" key="6">
    <source>
        <dbReference type="Pfam" id="PF00692"/>
    </source>
</evidence>
<dbReference type="Proteomes" id="UP000019147">
    <property type="component" value="Chromosome"/>
</dbReference>
<feature type="binding site" evidence="5">
    <location>
        <begin position="63"/>
        <end position="65"/>
    </location>
    <ligand>
        <name>substrate</name>
    </ligand>
</feature>
<accession>A0A173DZN0</accession>